<dbReference type="Pfam" id="PF02627">
    <property type="entry name" value="CMD"/>
    <property type="match status" value="1"/>
</dbReference>
<reference evidence="2 3" key="1">
    <citation type="submission" date="2024-02" db="EMBL/GenBank/DDBJ databases">
        <title>A novel Gemmatimonadota bacterium.</title>
        <authorList>
            <person name="Du Z.-J."/>
            <person name="Ye Y.-Q."/>
        </authorList>
    </citation>
    <scope>NUCLEOTIDE SEQUENCE [LARGE SCALE GENOMIC DNA]</scope>
    <source>
        <strain evidence="2 3">DH-20</strain>
    </source>
</reference>
<evidence type="ECO:0000313" key="2">
    <source>
        <dbReference type="EMBL" id="MEK9501651.1"/>
    </source>
</evidence>
<dbReference type="InterPro" id="IPR003779">
    <property type="entry name" value="CMD-like"/>
</dbReference>
<dbReference type="InterPro" id="IPR029032">
    <property type="entry name" value="AhpD-like"/>
</dbReference>
<dbReference type="PANTHER" id="PTHR34846:SF10">
    <property type="entry name" value="CYTOPLASMIC PROTEIN"/>
    <property type="match status" value="1"/>
</dbReference>
<dbReference type="PANTHER" id="PTHR34846">
    <property type="entry name" value="4-CARBOXYMUCONOLACTONE DECARBOXYLASE FAMILY PROTEIN (AFU_ORTHOLOGUE AFUA_6G11590)"/>
    <property type="match status" value="1"/>
</dbReference>
<keyword evidence="3" id="KW-1185">Reference proteome</keyword>
<feature type="domain" description="Carboxymuconolactone decarboxylase-like" evidence="1">
    <location>
        <begin position="17"/>
        <end position="94"/>
    </location>
</feature>
<evidence type="ECO:0000259" key="1">
    <source>
        <dbReference type="Pfam" id="PF02627"/>
    </source>
</evidence>
<dbReference type="RefSeq" id="WP_405287059.1">
    <property type="nucleotide sequence ID" value="NZ_JBBHLI010000006.1"/>
</dbReference>
<proteinExistence type="predicted"/>
<dbReference type="InterPro" id="IPR004675">
    <property type="entry name" value="AhpD_core"/>
</dbReference>
<dbReference type="EMBL" id="JBBHLI010000006">
    <property type="protein sequence ID" value="MEK9501651.1"/>
    <property type="molecule type" value="Genomic_DNA"/>
</dbReference>
<sequence>MSIRLDYSTLAPTVTASLRDASFATHTAGLPAALLHLVSLRASQINGCAYCVDLHYRDALKAGVAPRTINAVAAWRETGFFDERERAALAWTEALTRLPERGAPDELYDEVRGRFSDEELAHLTFAIGIINAWNRMGVGFGVPPAG</sequence>
<dbReference type="NCBIfam" id="TIGR00778">
    <property type="entry name" value="ahpD_dom"/>
    <property type="match status" value="1"/>
</dbReference>
<dbReference type="Gene3D" id="1.20.1290.10">
    <property type="entry name" value="AhpD-like"/>
    <property type="match status" value="1"/>
</dbReference>
<dbReference type="SUPFAM" id="SSF69118">
    <property type="entry name" value="AhpD-like"/>
    <property type="match status" value="1"/>
</dbReference>
<evidence type="ECO:0000313" key="3">
    <source>
        <dbReference type="Proteomes" id="UP001484239"/>
    </source>
</evidence>
<gene>
    <name evidence="2" type="ORF">WI372_11730</name>
</gene>
<dbReference type="Proteomes" id="UP001484239">
    <property type="component" value="Unassembled WGS sequence"/>
</dbReference>
<protein>
    <submittedName>
        <fullName evidence="2">Carboxymuconolactone decarboxylase family protein</fullName>
    </submittedName>
</protein>
<comment type="caution">
    <text evidence="2">The sequence shown here is derived from an EMBL/GenBank/DDBJ whole genome shotgun (WGS) entry which is preliminary data.</text>
</comment>
<accession>A0ABU9EAT5</accession>
<organism evidence="2 3">
    <name type="scientific">Gaopeijia maritima</name>
    <dbReference type="NCBI Taxonomy" id="3119007"/>
    <lineage>
        <taxon>Bacteria</taxon>
        <taxon>Pseudomonadati</taxon>
        <taxon>Gemmatimonadota</taxon>
        <taxon>Longimicrobiia</taxon>
        <taxon>Gaopeijiales</taxon>
        <taxon>Gaopeijiaceae</taxon>
        <taxon>Gaopeijia</taxon>
    </lineage>
</organism>
<name>A0ABU9EAT5_9BACT</name>